<accession>A0ABT6LJB9</accession>
<name>A0ABT6LJB9_9ACTN</name>
<feature type="compositionally biased region" description="Low complexity" evidence="1">
    <location>
        <begin position="86"/>
        <end position="99"/>
    </location>
</feature>
<keyword evidence="3" id="KW-1185">Reference proteome</keyword>
<comment type="caution">
    <text evidence="2">The sequence shown here is derived from an EMBL/GenBank/DDBJ whole genome shotgun (WGS) entry which is preliminary data.</text>
</comment>
<gene>
    <name evidence="2" type="ORF">M2283_003372</name>
</gene>
<proteinExistence type="predicted"/>
<dbReference type="RefSeq" id="WP_280877044.1">
    <property type="nucleotide sequence ID" value="NZ_JARXVH010000005.1"/>
</dbReference>
<feature type="region of interest" description="Disordered" evidence="1">
    <location>
        <begin position="8"/>
        <end position="32"/>
    </location>
</feature>
<organism evidence="2 3">
    <name type="scientific">Streptomyces pseudovenezuelae</name>
    <dbReference type="NCBI Taxonomy" id="67350"/>
    <lineage>
        <taxon>Bacteria</taxon>
        <taxon>Bacillati</taxon>
        <taxon>Actinomycetota</taxon>
        <taxon>Actinomycetes</taxon>
        <taxon>Kitasatosporales</taxon>
        <taxon>Streptomycetaceae</taxon>
        <taxon>Streptomyces</taxon>
        <taxon>Streptomyces aurantiacus group</taxon>
    </lineage>
</organism>
<evidence type="ECO:0000313" key="2">
    <source>
        <dbReference type="EMBL" id="MDH6216055.1"/>
    </source>
</evidence>
<protein>
    <submittedName>
        <fullName evidence="2">Uncharacterized protein</fullName>
    </submittedName>
</protein>
<evidence type="ECO:0000256" key="1">
    <source>
        <dbReference type="SAM" id="MobiDB-lite"/>
    </source>
</evidence>
<dbReference type="EMBL" id="JARXVH010000005">
    <property type="protein sequence ID" value="MDH6216055.1"/>
    <property type="molecule type" value="Genomic_DNA"/>
</dbReference>
<reference evidence="2 3" key="1">
    <citation type="submission" date="2023-04" db="EMBL/GenBank/DDBJ databases">
        <title>Forest soil microbial communities from Buena Vista Peninsula, Colon Province, Panama.</title>
        <authorList>
            <person name="Bouskill N."/>
        </authorList>
    </citation>
    <scope>NUCLEOTIDE SEQUENCE [LARGE SCALE GENOMIC DNA]</scope>
    <source>
        <strain evidence="2 3">GGS1</strain>
    </source>
</reference>
<feature type="region of interest" description="Disordered" evidence="1">
    <location>
        <begin position="60"/>
        <end position="109"/>
    </location>
</feature>
<dbReference type="Proteomes" id="UP001160499">
    <property type="component" value="Unassembled WGS sequence"/>
</dbReference>
<sequence>MVVLQAVEVTETADIAPTPPPPPSTSTEGSRRLRPLALALLLATALLTAHQLRPAPYGDHLTLHERVEPQPAHRSAATPALGIHGPPSRRTTPTPASSTGVTRGTAVAL</sequence>
<evidence type="ECO:0000313" key="3">
    <source>
        <dbReference type="Proteomes" id="UP001160499"/>
    </source>
</evidence>